<feature type="transmembrane region" description="Helical" evidence="10">
    <location>
        <begin position="378"/>
        <end position="399"/>
    </location>
</feature>
<comment type="caution">
    <text evidence="12">The sequence shown here is derived from an EMBL/GenBank/DDBJ whole genome shotgun (WGS) entry which is preliminary data.</text>
</comment>
<dbReference type="PANTHER" id="PTHR11003:SF301">
    <property type="entry name" value="POTASSIUM CHANNEL PROTEIN"/>
    <property type="match status" value="1"/>
</dbReference>
<dbReference type="Pfam" id="PF07885">
    <property type="entry name" value="Ion_trans_2"/>
    <property type="match status" value="2"/>
</dbReference>
<accession>A0AAE0MIH3</accession>
<feature type="transmembrane region" description="Helical" evidence="10">
    <location>
        <begin position="271"/>
        <end position="294"/>
    </location>
</feature>
<keyword evidence="4 10" id="KW-1133">Transmembrane helix</keyword>
<evidence type="ECO:0000256" key="4">
    <source>
        <dbReference type="ARBA" id="ARBA00022989"/>
    </source>
</evidence>
<reference evidence="12" key="1">
    <citation type="journal article" date="2023" name="Mol. Phylogenet. Evol.">
        <title>Genome-scale phylogeny and comparative genomics of the fungal order Sordariales.</title>
        <authorList>
            <person name="Hensen N."/>
            <person name="Bonometti L."/>
            <person name="Westerberg I."/>
            <person name="Brannstrom I.O."/>
            <person name="Guillou S."/>
            <person name="Cros-Aarteil S."/>
            <person name="Calhoun S."/>
            <person name="Haridas S."/>
            <person name="Kuo A."/>
            <person name="Mondo S."/>
            <person name="Pangilinan J."/>
            <person name="Riley R."/>
            <person name="LaButti K."/>
            <person name="Andreopoulos B."/>
            <person name="Lipzen A."/>
            <person name="Chen C."/>
            <person name="Yan M."/>
            <person name="Daum C."/>
            <person name="Ng V."/>
            <person name="Clum A."/>
            <person name="Steindorff A."/>
            <person name="Ohm R.A."/>
            <person name="Martin F."/>
            <person name="Silar P."/>
            <person name="Natvig D.O."/>
            <person name="Lalanne C."/>
            <person name="Gautier V."/>
            <person name="Ament-Velasquez S.L."/>
            <person name="Kruys A."/>
            <person name="Hutchinson M.I."/>
            <person name="Powell A.J."/>
            <person name="Barry K."/>
            <person name="Miller A.N."/>
            <person name="Grigoriev I.V."/>
            <person name="Debuchy R."/>
            <person name="Gladieux P."/>
            <person name="Hiltunen Thoren M."/>
            <person name="Johannesson H."/>
        </authorList>
    </citation>
    <scope>NUCLEOTIDE SEQUENCE</scope>
    <source>
        <strain evidence="12">SMH4131-1</strain>
    </source>
</reference>
<evidence type="ECO:0000313" key="13">
    <source>
        <dbReference type="Proteomes" id="UP001286456"/>
    </source>
</evidence>
<feature type="transmembrane region" description="Helical" evidence="10">
    <location>
        <begin position="136"/>
        <end position="161"/>
    </location>
</feature>
<feature type="transmembrane region" description="Helical" evidence="10">
    <location>
        <begin position="50"/>
        <end position="77"/>
    </location>
</feature>
<keyword evidence="3 8" id="KW-0812">Transmembrane</keyword>
<keyword evidence="6 10" id="KW-0472">Membrane</keyword>
<comment type="subcellular location">
    <subcellularLocation>
        <location evidence="1">Membrane</location>
        <topology evidence="1">Multi-pass membrane protein</topology>
    </subcellularLocation>
</comment>
<organism evidence="12 13">
    <name type="scientific">Cercophora scortea</name>
    <dbReference type="NCBI Taxonomy" id="314031"/>
    <lineage>
        <taxon>Eukaryota</taxon>
        <taxon>Fungi</taxon>
        <taxon>Dikarya</taxon>
        <taxon>Ascomycota</taxon>
        <taxon>Pezizomycotina</taxon>
        <taxon>Sordariomycetes</taxon>
        <taxon>Sordariomycetidae</taxon>
        <taxon>Sordariales</taxon>
        <taxon>Lasiosphaeriaceae</taxon>
        <taxon>Cercophora</taxon>
    </lineage>
</organism>
<feature type="transmembrane region" description="Helical" evidence="10">
    <location>
        <begin position="411"/>
        <end position="428"/>
    </location>
</feature>
<feature type="compositionally biased region" description="Basic and acidic residues" evidence="9">
    <location>
        <begin position="1"/>
        <end position="34"/>
    </location>
</feature>
<feature type="region of interest" description="Disordered" evidence="9">
    <location>
        <begin position="514"/>
        <end position="585"/>
    </location>
</feature>
<dbReference type="GO" id="GO:0005886">
    <property type="term" value="C:plasma membrane"/>
    <property type="evidence" value="ECO:0007669"/>
    <property type="project" value="TreeGrafter"/>
</dbReference>
<dbReference type="FunFam" id="1.10.287.70:FF:000182">
    <property type="entry name" value="Outward-rectifier potassium channel TOK1"/>
    <property type="match status" value="1"/>
</dbReference>
<keyword evidence="13" id="KW-1185">Reference proteome</keyword>
<evidence type="ECO:0000256" key="2">
    <source>
        <dbReference type="ARBA" id="ARBA00022448"/>
    </source>
</evidence>
<gene>
    <name evidence="12" type="ORF">B0T19DRAFT_138786</name>
</gene>
<comment type="similarity">
    <text evidence="8">Belongs to the two pore domain potassium channel (TC 1.A.1.8) family.</text>
</comment>
<name>A0AAE0MIH3_9PEZI</name>
<reference evidence="12" key="2">
    <citation type="submission" date="2023-06" db="EMBL/GenBank/DDBJ databases">
        <authorList>
            <consortium name="Lawrence Berkeley National Laboratory"/>
            <person name="Haridas S."/>
            <person name="Hensen N."/>
            <person name="Bonometti L."/>
            <person name="Westerberg I."/>
            <person name="Brannstrom I.O."/>
            <person name="Guillou S."/>
            <person name="Cros-Aarteil S."/>
            <person name="Calhoun S."/>
            <person name="Kuo A."/>
            <person name="Mondo S."/>
            <person name="Pangilinan J."/>
            <person name="Riley R."/>
            <person name="Labutti K."/>
            <person name="Andreopoulos B."/>
            <person name="Lipzen A."/>
            <person name="Chen C."/>
            <person name="Yanf M."/>
            <person name="Daum C."/>
            <person name="Ng V."/>
            <person name="Clum A."/>
            <person name="Steindorff A."/>
            <person name="Ohm R."/>
            <person name="Martin F."/>
            <person name="Silar P."/>
            <person name="Natvig D."/>
            <person name="Lalanne C."/>
            <person name="Gautier V."/>
            <person name="Ament-Velasquez S.L."/>
            <person name="Kruys A."/>
            <person name="Hutchinson M.I."/>
            <person name="Powell A.J."/>
            <person name="Barry K."/>
            <person name="Miller A.N."/>
            <person name="Grigoriev I.V."/>
            <person name="Debuchy R."/>
            <person name="Gladieux P."/>
            <person name="Thoren M.H."/>
            <person name="Johannesson H."/>
        </authorList>
    </citation>
    <scope>NUCLEOTIDE SEQUENCE</scope>
    <source>
        <strain evidence="12">SMH4131-1</strain>
    </source>
</reference>
<dbReference type="Proteomes" id="UP001286456">
    <property type="component" value="Unassembled WGS sequence"/>
</dbReference>
<sequence>MEDAGGDRVEEHARAFEATTKDKTSSGQTKEKSPPGRLENAPSHLDPSRWWFASAAFPMIAGTLGPVASAFSILALVRPWRQYYVAVNLPDEAPFIPDPEWLTAINAVQLFIAIGANLALLLNMTRRLRFSIAQPVTIVGWYVSSICLVALTATASGPLVIEPAYEYIWSQAFFYGIYSAILYFIVASLMVMTFMGAHMGRYPKDFMLTPSQRTLMLQTISFLIYLLLGALVFCNVESWGYLDAVYWAAVTLFTVGFGDLYPETTLGRALLFPYALVGIISLGLVIGSIRSLVLERGKHRLDARMVEKKRRRLLRSLVMKGKDDILSPIREPSGLVSSPPSIGPGSSVTTGLTEFERRGEEFKLMRKIQHDAERRRRWYAMAISGSTWLVLWLVGAKIFQEFEGPYQNWNYFEACYFAFVSLTTIGYGDVTPVSNAAKSFWVFWALLALPTTTILISNAGDTIVKGIRDTTDQIAMITILPGERGLASGSARAKQANDRVDEETHLERAGANAAAAAATTNKQDAPRSSNKLITFSDSVSPRASWRQNDNGGGGGGGSGGGAESLRSFKRPGHRRPAKSDDSTASLARIEAASRSTSAQLLRMTRAVSLPRQSLPPIPTTPAEYHLTLIEEIGRVTQHLKTHPPRKYTFQEWAWYLSLVGEDENDADRHHKAHAHMRGEKEKHRENRDGKWSWVGSRSPLMSSQEEAEWILDKLTTKLERELRRAVRGERKASLK</sequence>
<evidence type="ECO:0000256" key="9">
    <source>
        <dbReference type="SAM" id="MobiDB-lite"/>
    </source>
</evidence>
<dbReference type="GO" id="GO:0022841">
    <property type="term" value="F:potassium ion leak channel activity"/>
    <property type="evidence" value="ECO:0007669"/>
    <property type="project" value="TreeGrafter"/>
</dbReference>
<evidence type="ECO:0000256" key="1">
    <source>
        <dbReference type="ARBA" id="ARBA00004141"/>
    </source>
</evidence>
<feature type="compositionally biased region" description="Basic residues" evidence="9">
    <location>
        <begin position="567"/>
        <end position="576"/>
    </location>
</feature>
<dbReference type="Gene3D" id="1.10.287.70">
    <property type="match status" value="2"/>
</dbReference>
<feature type="transmembrane region" description="Helical" evidence="10">
    <location>
        <begin position="173"/>
        <end position="194"/>
    </location>
</feature>
<dbReference type="SUPFAM" id="SSF81324">
    <property type="entry name" value="Voltage-gated potassium channels"/>
    <property type="match status" value="2"/>
</dbReference>
<feature type="transmembrane region" description="Helical" evidence="10">
    <location>
        <begin position="215"/>
        <end position="233"/>
    </location>
</feature>
<dbReference type="InterPro" id="IPR013099">
    <property type="entry name" value="K_chnl_dom"/>
</dbReference>
<evidence type="ECO:0000256" key="6">
    <source>
        <dbReference type="ARBA" id="ARBA00023136"/>
    </source>
</evidence>
<dbReference type="GO" id="GO:0030322">
    <property type="term" value="P:stabilization of membrane potential"/>
    <property type="evidence" value="ECO:0007669"/>
    <property type="project" value="TreeGrafter"/>
</dbReference>
<proteinExistence type="inferred from homology"/>
<evidence type="ECO:0000256" key="8">
    <source>
        <dbReference type="RuleBase" id="RU003857"/>
    </source>
</evidence>
<feature type="domain" description="Potassium channel" evidence="11">
    <location>
        <begin position="388"/>
        <end position="464"/>
    </location>
</feature>
<dbReference type="GO" id="GO:0015271">
    <property type="term" value="F:outward rectifier potassium channel activity"/>
    <property type="evidence" value="ECO:0007669"/>
    <property type="project" value="TreeGrafter"/>
</dbReference>
<feature type="compositionally biased region" description="Polar residues" evidence="9">
    <location>
        <begin position="522"/>
        <end position="549"/>
    </location>
</feature>
<evidence type="ECO:0000259" key="11">
    <source>
        <dbReference type="Pfam" id="PF07885"/>
    </source>
</evidence>
<feature type="domain" description="Potassium channel" evidence="11">
    <location>
        <begin position="222"/>
        <end position="293"/>
    </location>
</feature>
<dbReference type="AlphaFoldDB" id="A0AAE0MIH3"/>
<dbReference type="PANTHER" id="PTHR11003">
    <property type="entry name" value="POTASSIUM CHANNEL, SUBFAMILY K"/>
    <property type="match status" value="1"/>
</dbReference>
<evidence type="ECO:0000256" key="10">
    <source>
        <dbReference type="SAM" id="Phobius"/>
    </source>
</evidence>
<evidence type="ECO:0000256" key="7">
    <source>
        <dbReference type="ARBA" id="ARBA00023303"/>
    </source>
</evidence>
<dbReference type="PRINTS" id="PR01333">
    <property type="entry name" value="2POREKCHANEL"/>
</dbReference>
<dbReference type="EMBL" id="JAUEPO010000002">
    <property type="protein sequence ID" value="KAK3333841.1"/>
    <property type="molecule type" value="Genomic_DNA"/>
</dbReference>
<feature type="compositionally biased region" description="Gly residues" evidence="9">
    <location>
        <begin position="550"/>
        <end position="562"/>
    </location>
</feature>
<dbReference type="FunFam" id="1.10.287.70:FF:000170">
    <property type="entry name" value="Outward-rectifier potassium channel TOK1"/>
    <property type="match status" value="1"/>
</dbReference>
<keyword evidence="5 8" id="KW-0406">Ion transport</keyword>
<feature type="region of interest" description="Disordered" evidence="9">
    <location>
        <begin position="1"/>
        <end position="42"/>
    </location>
</feature>
<protein>
    <recommendedName>
        <fullName evidence="11">Potassium channel domain-containing protein</fullName>
    </recommendedName>
</protein>
<evidence type="ECO:0000256" key="3">
    <source>
        <dbReference type="ARBA" id="ARBA00022692"/>
    </source>
</evidence>
<feature type="transmembrane region" description="Helical" evidence="10">
    <location>
        <begin position="440"/>
        <end position="460"/>
    </location>
</feature>
<feature type="transmembrane region" description="Helical" evidence="10">
    <location>
        <begin position="101"/>
        <end position="124"/>
    </location>
</feature>
<keyword evidence="7 8" id="KW-0407">Ion channel</keyword>
<evidence type="ECO:0000313" key="12">
    <source>
        <dbReference type="EMBL" id="KAK3333841.1"/>
    </source>
</evidence>
<keyword evidence="2 8" id="KW-0813">Transport</keyword>
<evidence type="ECO:0000256" key="5">
    <source>
        <dbReference type="ARBA" id="ARBA00023065"/>
    </source>
</evidence>
<dbReference type="InterPro" id="IPR003280">
    <property type="entry name" value="2pore_dom_K_chnl"/>
</dbReference>